<organism evidence="9 10">
    <name type="scientific">Bradyrhizobium lablabi</name>
    <dbReference type="NCBI Taxonomy" id="722472"/>
    <lineage>
        <taxon>Bacteria</taxon>
        <taxon>Pseudomonadati</taxon>
        <taxon>Pseudomonadota</taxon>
        <taxon>Alphaproteobacteria</taxon>
        <taxon>Hyphomicrobiales</taxon>
        <taxon>Nitrobacteraceae</taxon>
        <taxon>Bradyrhizobium</taxon>
    </lineage>
</organism>
<evidence type="ECO:0000313" key="10">
    <source>
        <dbReference type="Proteomes" id="UP000051660"/>
    </source>
</evidence>
<dbReference type="GO" id="GO:0016763">
    <property type="term" value="F:pentosyltransferase activity"/>
    <property type="evidence" value="ECO:0007669"/>
    <property type="project" value="TreeGrafter"/>
</dbReference>
<dbReference type="AlphaFoldDB" id="A0A0R3MA96"/>
<comment type="subcellular location">
    <subcellularLocation>
        <location evidence="1">Cell membrane</location>
        <topology evidence="1">Multi-pass membrane protein</topology>
    </subcellularLocation>
</comment>
<dbReference type="GO" id="GO:0005886">
    <property type="term" value="C:plasma membrane"/>
    <property type="evidence" value="ECO:0007669"/>
    <property type="project" value="UniProtKB-SubCell"/>
</dbReference>
<keyword evidence="6 8" id="KW-1133">Transmembrane helix</keyword>
<keyword evidence="7 8" id="KW-0472">Membrane</keyword>
<evidence type="ECO:0000256" key="1">
    <source>
        <dbReference type="ARBA" id="ARBA00004651"/>
    </source>
</evidence>
<dbReference type="PANTHER" id="PTHR33908:SF11">
    <property type="entry name" value="MEMBRANE PROTEIN"/>
    <property type="match status" value="1"/>
</dbReference>
<gene>
    <name evidence="9" type="ORF">CQ14_14415</name>
</gene>
<comment type="caution">
    <text evidence="9">The sequence shown here is derived from an EMBL/GenBank/DDBJ whole genome shotgun (WGS) entry which is preliminary data.</text>
</comment>
<proteinExistence type="predicted"/>
<sequence>MYPGFTPYLANDSFQYLSVAQNALQGHFGFSSIVHFDAERSLGVVPVPVVTFPMGYPLVIALIGRLGVPLETAAVLISMLSTIVCVPILGWLAERFNLSAPMRNVLLAVFVINAPVTEFGASAVAEPLFMLLILGGTALLVSARLSQGEVSDWLWLAVGLAFGTAYFVRYAGLFFVLGLAVLCVHSFLAGYRLLARGHAISLAVASIPVLIGITRNLLLVGNWRGGNEKAVSNELLSVLSNTARAINGIFLVGPGHAPFDGITVARALCAGLFYLGLAWITWNYIRYRTAPHSPGPKLKGTATDLLLLVLVYSACMIYAGLTSVISYGVRMFVPLTPLLILLLGIAFNEMMRVLPRAGASRRLFLILLTGSLVPYAFLNLSALRNPPPLDVSALAGPLATKSARAVVQELAGENGVIVANNGQAAGYVLRRPTISLVGQEFSTVEWNEPTLLATMQRFNATAVLIVSDAVAGQLSRGIGQGADVKSDLPSRLVKELAQGNPPQWMKLVHRSGGILIYVPELPNRSAP</sequence>
<evidence type="ECO:0000256" key="7">
    <source>
        <dbReference type="ARBA" id="ARBA00023136"/>
    </source>
</evidence>
<evidence type="ECO:0000256" key="5">
    <source>
        <dbReference type="ARBA" id="ARBA00022692"/>
    </source>
</evidence>
<dbReference type="InterPro" id="IPR050297">
    <property type="entry name" value="LipidA_mod_glycosyltrf_83"/>
</dbReference>
<evidence type="ECO:0000256" key="4">
    <source>
        <dbReference type="ARBA" id="ARBA00022679"/>
    </source>
</evidence>
<feature type="transmembrane region" description="Helical" evidence="8">
    <location>
        <begin position="73"/>
        <end position="93"/>
    </location>
</feature>
<protein>
    <recommendedName>
        <fullName evidence="11">Dolichyl-phosphate-mannose-protein mannosyltransferase</fullName>
    </recommendedName>
</protein>
<evidence type="ECO:0000313" key="9">
    <source>
        <dbReference type="EMBL" id="KRR16779.1"/>
    </source>
</evidence>
<dbReference type="EMBL" id="LLYB01000125">
    <property type="protein sequence ID" value="KRR16779.1"/>
    <property type="molecule type" value="Genomic_DNA"/>
</dbReference>
<feature type="transmembrane region" description="Helical" evidence="8">
    <location>
        <begin position="42"/>
        <end position="67"/>
    </location>
</feature>
<keyword evidence="5 8" id="KW-0812">Transmembrane</keyword>
<evidence type="ECO:0000256" key="6">
    <source>
        <dbReference type="ARBA" id="ARBA00022989"/>
    </source>
</evidence>
<keyword evidence="3" id="KW-0328">Glycosyltransferase</keyword>
<dbReference type="GO" id="GO:0009103">
    <property type="term" value="P:lipopolysaccharide biosynthetic process"/>
    <property type="evidence" value="ECO:0007669"/>
    <property type="project" value="UniProtKB-ARBA"/>
</dbReference>
<dbReference type="PANTHER" id="PTHR33908">
    <property type="entry name" value="MANNOSYLTRANSFERASE YKCB-RELATED"/>
    <property type="match status" value="1"/>
</dbReference>
<dbReference type="Proteomes" id="UP000051660">
    <property type="component" value="Unassembled WGS sequence"/>
</dbReference>
<feature type="transmembrane region" description="Helical" evidence="8">
    <location>
        <begin position="264"/>
        <end position="285"/>
    </location>
</feature>
<keyword evidence="4" id="KW-0808">Transferase</keyword>
<feature type="transmembrane region" description="Helical" evidence="8">
    <location>
        <begin position="174"/>
        <end position="194"/>
    </location>
</feature>
<feature type="transmembrane region" description="Helical" evidence="8">
    <location>
        <begin position="199"/>
        <end position="218"/>
    </location>
</feature>
<evidence type="ECO:0000256" key="2">
    <source>
        <dbReference type="ARBA" id="ARBA00022475"/>
    </source>
</evidence>
<name>A0A0R3MA96_9BRAD</name>
<evidence type="ECO:0000256" key="8">
    <source>
        <dbReference type="SAM" id="Phobius"/>
    </source>
</evidence>
<accession>A0A0R3MA96</accession>
<evidence type="ECO:0008006" key="11">
    <source>
        <dbReference type="Google" id="ProtNLM"/>
    </source>
</evidence>
<keyword evidence="2" id="KW-1003">Cell membrane</keyword>
<feature type="transmembrane region" description="Helical" evidence="8">
    <location>
        <begin position="331"/>
        <end position="351"/>
    </location>
</feature>
<feature type="transmembrane region" description="Helical" evidence="8">
    <location>
        <begin position="105"/>
        <end position="122"/>
    </location>
</feature>
<reference evidence="9 10" key="1">
    <citation type="submission" date="2014-03" db="EMBL/GenBank/DDBJ databases">
        <title>Bradyrhizobium valentinum sp. nov., isolated from effective nodules of Lupinus mariae-josephae, a lupine endemic of basic-lime soils in Eastern Spain.</title>
        <authorList>
            <person name="Duran D."/>
            <person name="Rey L."/>
            <person name="Navarro A."/>
            <person name="Busquets A."/>
            <person name="Imperial J."/>
            <person name="Ruiz-Argueso T."/>
        </authorList>
    </citation>
    <scope>NUCLEOTIDE SEQUENCE [LARGE SCALE GENOMIC DNA]</scope>
    <source>
        <strain evidence="9 10">CCBAU 23086</strain>
    </source>
</reference>
<feature type="transmembrane region" description="Helical" evidence="8">
    <location>
        <begin position="305"/>
        <end position="325"/>
    </location>
</feature>
<feature type="transmembrane region" description="Helical" evidence="8">
    <location>
        <begin position="363"/>
        <end position="383"/>
    </location>
</feature>
<evidence type="ECO:0000256" key="3">
    <source>
        <dbReference type="ARBA" id="ARBA00022676"/>
    </source>
</evidence>